<evidence type="ECO:0000256" key="6">
    <source>
        <dbReference type="ARBA" id="ARBA00022729"/>
    </source>
</evidence>
<evidence type="ECO:0000256" key="5">
    <source>
        <dbReference type="ARBA" id="ARBA00022692"/>
    </source>
</evidence>
<dbReference type="EMBL" id="JABBZE010000035">
    <property type="protein sequence ID" value="NMU89448.1"/>
    <property type="molecule type" value="Genomic_DNA"/>
</dbReference>
<keyword evidence="3 9" id="KW-0813">Transport</keyword>
<dbReference type="InterPro" id="IPR042186">
    <property type="entry name" value="FimD_plug_dom"/>
</dbReference>
<gene>
    <name evidence="12" type="ORF">HGQ98_06115</name>
</gene>
<comment type="subcellular location">
    <subcellularLocation>
        <location evidence="1 9">Cell outer membrane</location>
        <topology evidence="1 9">Multi-pass membrane protein</topology>
    </subcellularLocation>
</comment>
<feature type="chain" id="PRO_5032700585" evidence="10">
    <location>
        <begin position="26"/>
        <end position="807"/>
    </location>
</feature>
<dbReference type="Gene3D" id="3.10.20.410">
    <property type="match status" value="1"/>
</dbReference>
<evidence type="ECO:0000256" key="2">
    <source>
        <dbReference type="ARBA" id="ARBA00008064"/>
    </source>
</evidence>
<sequence length="807" mass="85056">MNRLKNAAAGLAACICMALPAAAFAQQFDPQTLQRLGISPEAAAYFSKTARFLPGTSRVRLRVNGVDQGTMDVRFNEEGTLCFTPELLRRVGLKVPDGTSEESCQDYRKAYPETDITQLPNQSQVDIVTPLSARAPAEEAVQGQYVSGGTAALINYNLSGSRSGGGDSGYQYLRAYSETGLNVADWILRSRQDYYSQGGRATFTQGDTYAQHAVPSLRATFQAGQISPAGSLFAVGTLRGAQLFPEYALRQTQASGVGFNGIASGPSRIEVRQMGTLILMTQVPAGAYTISDVPIISGNSDLDVQVISTSGERQQFIVPAASFGAVRNATAQGLSVAIGRYQAYRNSDSETPLVATASNGWTLGRRASLNAGALVSPSYRALAATLTASPSEAINGSIGIRASSATATGQKLQGQQITSTLSVSPMDRLSTNFSATWQTEGYRDLAQVLQRVEDPRAGARASQTYTAGVSWFQPTLGALSATYAASRLSGLDATRQRATLSWNRSFGRTSVTLSAAKDLSADTRARSDNQYFLTLSFPLGSASAGVYVSKAGDSSAVGASYSETVNPQLSYNLSSSMANPGRAVNSSIAIDALPRYARVNLSANRDAQGSLSTNWGVQGSVVAAGGAVAFSPYEVGDTFGIAEVGDLAGVQIQTPAGPAWTDAWGHAVIPGLPAYSESSVEINTASLPRNANLPNGVQSVKPARGAVQVVDFNLRQVQRYLLSAVSEADQQPLAERLAVMDGRGNLVTLVGRHGQIFLDDAYAAPLQVALKDGGKCFLDFQPSDKPDPDRPYEDARAVCRAAPPAAS</sequence>
<dbReference type="GO" id="GO:0009297">
    <property type="term" value="P:pilus assembly"/>
    <property type="evidence" value="ECO:0007669"/>
    <property type="project" value="InterPro"/>
</dbReference>
<keyword evidence="8 9" id="KW-0998">Cell outer membrane</keyword>
<comment type="caution">
    <text evidence="12">The sequence shown here is derived from an EMBL/GenBank/DDBJ whole genome shotgun (WGS) entry which is preliminary data.</text>
</comment>
<dbReference type="AlphaFoldDB" id="A0A848NA93"/>
<dbReference type="RefSeq" id="WP_063584380.1">
    <property type="nucleotide sequence ID" value="NZ_JABBZE010000035.1"/>
</dbReference>
<name>A0A848NA93_9BURK</name>
<evidence type="ECO:0000256" key="10">
    <source>
        <dbReference type="SAM" id="SignalP"/>
    </source>
</evidence>
<keyword evidence="7 9" id="KW-0472">Membrane</keyword>
<dbReference type="InterPro" id="IPR025885">
    <property type="entry name" value="PapC_N"/>
</dbReference>
<keyword evidence="4" id="KW-1134">Transmembrane beta strand</keyword>
<dbReference type="InterPro" id="IPR037224">
    <property type="entry name" value="PapC_N_sf"/>
</dbReference>
<reference evidence="12 13" key="1">
    <citation type="submission" date="2020-04" db="EMBL/GenBank/DDBJ databases">
        <title>Achromobacter ruhlandii genome sequencing and assembly.</title>
        <authorList>
            <person name="Martins R.C.R."/>
            <person name="Perdigao-Neto L.V."/>
            <person name="Levin A.S.S."/>
            <person name="Costa S.F."/>
        </authorList>
    </citation>
    <scope>NUCLEOTIDE SEQUENCE [LARGE SCALE GENOMIC DNA]</scope>
    <source>
        <strain evidence="12 13">9035ralo</strain>
    </source>
</reference>
<dbReference type="PROSITE" id="PS01151">
    <property type="entry name" value="FIMBRIAL_USHER"/>
    <property type="match status" value="1"/>
</dbReference>
<evidence type="ECO:0000313" key="12">
    <source>
        <dbReference type="EMBL" id="NMU89448.1"/>
    </source>
</evidence>
<dbReference type="PANTHER" id="PTHR30451">
    <property type="entry name" value="OUTER MEMBRANE USHER PROTEIN"/>
    <property type="match status" value="1"/>
</dbReference>
<dbReference type="Proteomes" id="UP000542405">
    <property type="component" value="Unassembled WGS sequence"/>
</dbReference>
<evidence type="ECO:0000259" key="11">
    <source>
        <dbReference type="Pfam" id="PF13954"/>
    </source>
</evidence>
<dbReference type="GO" id="GO:0015473">
    <property type="term" value="F:fimbrial usher porin activity"/>
    <property type="evidence" value="ECO:0007669"/>
    <property type="project" value="InterPro"/>
</dbReference>
<evidence type="ECO:0000256" key="4">
    <source>
        <dbReference type="ARBA" id="ARBA00022452"/>
    </source>
</evidence>
<dbReference type="Pfam" id="PF00577">
    <property type="entry name" value="Usher"/>
    <property type="match status" value="1"/>
</dbReference>
<feature type="signal peptide" evidence="10">
    <location>
        <begin position="1"/>
        <end position="25"/>
    </location>
</feature>
<dbReference type="Gene3D" id="2.60.40.3110">
    <property type="match status" value="1"/>
</dbReference>
<comment type="similarity">
    <text evidence="2 9">Belongs to the fimbrial export usher family.</text>
</comment>
<dbReference type="InterPro" id="IPR018030">
    <property type="entry name" value="Fimbrial_membr_usher_CS"/>
</dbReference>
<evidence type="ECO:0000313" key="13">
    <source>
        <dbReference type="Proteomes" id="UP000542405"/>
    </source>
</evidence>
<dbReference type="InterPro" id="IPR000015">
    <property type="entry name" value="Fimb_usher"/>
</dbReference>
<feature type="domain" description="PapC N-terminal" evidence="11">
    <location>
        <begin position="27"/>
        <end position="159"/>
    </location>
</feature>
<evidence type="ECO:0000256" key="7">
    <source>
        <dbReference type="ARBA" id="ARBA00023136"/>
    </source>
</evidence>
<proteinExistence type="inferred from homology"/>
<organism evidence="12 13">
    <name type="scientific">Achromobacter ruhlandii</name>
    <dbReference type="NCBI Taxonomy" id="72557"/>
    <lineage>
        <taxon>Bacteria</taxon>
        <taxon>Pseudomonadati</taxon>
        <taxon>Pseudomonadota</taxon>
        <taxon>Betaproteobacteria</taxon>
        <taxon>Burkholderiales</taxon>
        <taxon>Alcaligenaceae</taxon>
        <taxon>Achromobacter</taxon>
    </lineage>
</organism>
<keyword evidence="6 10" id="KW-0732">Signal</keyword>
<dbReference type="PANTHER" id="PTHR30451:SF8">
    <property type="entry name" value="FIMBRIAL USHER PROTEIN"/>
    <property type="match status" value="1"/>
</dbReference>
<dbReference type="Pfam" id="PF13954">
    <property type="entry name" value="PapC_N"/>
    <property type="match status" value="1"/>
</dbReference>
<evidence type="ECO:0000256" key="8">
    <source>
        <dbReference type="ARBA" id="ARBA00023237"/>
    </source>
</evidence>
<keyword evidence="9" id="KW-1029">Fimbrium biogenesis</keyword>
<dbReference type="SUPFAM" id="SSF141729">
    <property type="entry name" value="FimD N-terminal domain-like"/>
    <property type="match status" value="1"/>
</dbReference>
<evidence type="ECO:0000256" key="9">
    <source>
        <dbReference type="RuleBase" id="RU003884"/>
    </source>
</evidence>
<evidence type="ECO:0000256" key="3">
    <source>
        <dbReference type="ARBA" id="ARBA00022448"/>
    </source>
</evidence>
<evidence type="ECO:0000256" key="1">
    <source>
        <dbReference type="ARBA" id="ARBA00004571"/>
    </source>
</evidence>
<keyword evidence="5 9" id="KW-0812">Transmembrane</keyword>
<accession>A0A848NA93</accession>
<protein>
    <submittedName>
        <fullName evidence="12">Fimbria/pilus outer membrane usher protein</fullName>
    </submittedName>
</protein>
<dbReference type="Gene3D" id="2.60.40.2610">
    <property type="entry name" value="Outer membrane usher protein FimD, plug domain"/>
    <property type="match status" value="1"/>
</dbReference>
<dbReference type="GO" id="GO:0009279">
    <property type="term" value="C:cell outer membrane"/>
    <property type="evidence" value="ECO:0007669"/>
    <property type="project" value="UniProtKB-SubCell"/>
</dbReference>